<evidence type="ECO:0000256" key="5">
    <source>
        <dbReference type="PROSITE-ProRule" id="PRU00335"/>
    </source>
</evidence>
<dbReference type="Proteomes" id="UP000193427">
    <property type="component" value="Chromosome"/>
</dbReference>
<feature type="DNA-binding region" description="H-T-H motif" evidence="5">
    <location>
        <begin position="66"/>
        <end position="85"/>
    </location>
</feature>
<evidence type="ECO:0000313" key="8">
    <source>
        <dbReference type="EMBL" id="ARN22940.1"/>
    </source>
</evidence>
<feature type="domain" description="HTH tetR-type" evidence="7">
    <location>
        <begin position="43"/>
        <end position="103"/>
    </location>
</feature>
<evidence type="ECO:0000256" key="3">
    <source>
        <dbReference type="ARBA" id="ARBA00023125"/>
    </source>
</evidence>
<dbReference type="InterPro" id="IPR001647">
    <property type="entry name" value="HTH_TetR"/>
</dbReference>
<dbReference type="Gene3D" id="1.10.10.60">
    <property type="entry name" value="Homeodomain-like"/>
    <property type="match status" value="1"/>
</dbReference>
<dbReference type="GO" id="GO:0045892">
    <property type="term" value="P:negative regulation of DNA-templated transcription"/>
    <property type="evidence" value="ECO:0007669"/>
    <property type="project" value="InterPro"/>
</dbReference>
<accession>A0A1W6LFD4</accession>
<dbReference type="PANTHER" id="PTHR30055">
    <property type="entry name" value="HTH-TYPE TRANSCRIPTIONAL REGULATOR RUTR"/>
    <property type="match status" value="1"/>
</dbReference>
<dbReference type="PRINTS" id="PR00455">
    <property type="entry name" value="HTHTETR"/>
</dbReference>
<keyword evidence="2" id="KW-0805">Transcription regulation</keyword>
<gene>
    <name evidence="8" type="ORF">A4W93_25180</name>
</gene>
<dbReference type="InterPro" id="IPR050109">
    <property type="entry name" value="HTH-type_TetR-like_transc_reg"/>
</dbReference>
<dbReference type="KEGG" id="rgu:A4W93_25180"/>
<dbReference type="AlphaFoldDB" id="A0A1W6LFD4"/>
<keyword evidence="4" id="KW-0804">Transcription</keyword>
<feature type="region of interest" description="Disordered" evidence="6">
    <location>
        <begin position="1"/>
        <end position="34"/>
    </location>
</feature>
<protein>
    <submittedName>
        <fullName evidence="8">Pyrimidine utilization regulatory protein R</fullName>
    </submittedName>
</protein>
<dbReference type="InterPro" id="IPR009057">
    <property type="entry name" value="Homeodomain-like_sf"/>
</dbReference>
<organism evidence="8 9">
    <name type="scientific">Piscinibacter gummiphilus</name>
    <dbReference type="NCBI Taxonomy" id="946333"/>
    <lineage>
        <taxon>Bacteria</taxon>
        <taxon>Pseudomonadati</taxon>
        <taxon>Pseudomonadota</taxon>
        <taxon>Betaproteobacteria</taxon>
        <taxon>Burkholderiales</taxon>
        <taxon>Sphaerotilaceae</taxon>
        <taxon>Piscinibacter</taxon>
    </lineage>
</organism>
<dbReference type="EMBL" id="CP015118">
    <property type="protein sequence ID" value="ARN22940.1"/>
    <property type="molecule type" value="Genomic_DNA"/>
</dbReference>
<name>A0A1W6LFD4_9BURK</name>
<dbReference type="InterPro" id="IPR023772">
    <property type="entry name" value="DNA-bd_HTH_TetR-type_CS"/>
</dbReference>
<dbReference type="GO" id="GO:0003700">
    <property type="term" value="F:DNA-binding transcription factor activity"/>
    <property type="evidence" value="ECO:0007669"/>
    <property type="project" value="TreeGrafter"/>
</dbReference>
<dbReference type="PROSITE" id="PS50977">
    <property type="entry name" value="HTH_TETR_2"/>
    <property type="match status" value="1"/>
</dbReference>
<keyword evidence="1" id="KW-0678">Repressor</keyword>
<reference evidence="8 9" key="1">
    <citation type="submission" date="2016-04" db="EMBL/GenBank/DDBJ databases">
        <title>Complete genome sequence of natural rubber-degrading, novel Gram-negative bacterium, Rhizobacter gummiphilus strain NS21.</title>
        <authorList>
            <person name="Tabata M."/>
            <person name="Kasai D."/>
            <person name="Fukuda M."/>
        </authorList>
    </citation>
    <scope>NUCLEOTIDE SEQUENCE [LARGE SCALE GENOMIC DNA]</scope>
    <source>
        <strain evidence="8 9">NS21</strain>
    </source>
</reference>
<evidence type="ECO:0000256" key="2">
    <source>
        <dbReference type="ARBA" id="ARBA00023015"/>
    </source>
</evidence>
<dbReference type="InterPro" id="IPR013573">
    <property type="entry name" value="Tscrpt_reg_YcdC_C"/>
</dbReference>
<evidence type="ECO:0000256" key="1">
    <source>
        <dbReference type="ARBA" id="ARBA00022491"/>
    </source>
</evidence>
<evidence type="ECO:0000256" key="4">
    <source>
        <dbReference type="ARBA" id="ARBA00023163"/>
    </source>
</evidence>
<evidence type="ECO:0000313" key="9">
    <source>
        <dbReference type="Proteomes" id="UP000193427"/>
    </source>
</evidence>
<dbReference type="InterPro" id="IPR036271">
    <property type="entry name" value="Tet_transcr_reg_TetR-rel_C_sf"/>
</dbReference>
<dbReference type="Gene3D" id="1.10.357.10">
    <property type="entry name" value="Tetracycline Repressor, domain 2"/>
    <property type="match status" value="1"/>
</dbReference>
<dbReference type="NCBIfam" id="NF011584">
    <property type="entry name" value="PRK15008.1"/>
    <property type="match status" value="1"/>
</dbReference>
<dbReference type="SUPFAM" id="SSF48498">
    <property type="entry name" value="Tetracyclin repressor-like, C-terminal domain"/>
    <property type="match status" value="1"/>
</dbReference>
<keyword evidence="3 5" id="KW-0238">DNA-binding</keyword>
<evidence type="ECO:0000256" key="6">
    <source>
        <dbReference type="SAM" id="MobiDB-lite"/>
    </source>
</evidence>
<dbReference type="PROSITE" id="PS01081">
    <property type="entry name" value="HTH_TETR_1"/>
    <property type="match status" value="1"/>
</dbReference>
<dbReference type="PANTHER" id="PTHR30055:SF196">
    <property type="entry name" value="HTH-TYPE TRANSCRIPTIONAL REGULATOR RUTR"/>
    <property type="match status" value="1"/>
</dbReference>
<keyword evidence="9" id="KW-1185">Reference proteome</keyword>
<evidence type="ECO:0000259" key="7">
    <source>
        <dbReference type="PROSITE" id="PS50977"/>
    </source>
</evidence>
<dbReference type="Pfam" id="PF00440">
    <property type="entry name" value="TetR_N"/>
    <property type="match status" value="1"/>
</dbReference>
<sequence>MLQTRRFTDRSALSMPTTPTKPRPARKAVVPAAEGTRRHRQIADKRAAILGAALGLFSRFGLHGTTIDQVAAAADVSKTNLFYYFANKEALYVAVLRDLLDVWLEPLRAFAADQDPHEALAGYIRSKLAFSRDRPEASRLFCLEVIQGAPLLRDELANALRALVDEKAGVIRTWVDGGRLAPVDPHHLVFALWAVTQHYADFATQVELLTGRTLADPDFFEETVANVQRIVLQGAEPRA</sequence>
<proteinExistence type="predicted"/>
<dbReference type="GO" id="GO:0000976">
    <property type="term" value="F:transcription cis-regulatory region binding"/>
    <property type="evidence" value="ECO:0007669"/>
    <property type="project" value="TreeGrafter"/>
</dbReference>
<dbReference type="SUPFAM" id="SSF46689">
    <property type="entry name" value="Homeodomain-like"/>
    <property type="match status" value="1"/>
</dbReference>
<dbReference type="Pfam" id="PF08362">
    <property type="entry name" value="TetR_C_3"/>
    <property type="match status" value="1"/>
</dbReference>
<dbReference type="STRING" id="946333.A4W93_25180"/>